<keyword evidence="6" id="KW-1185">Reference proteome</keyword>
<protein>
    <submittedName>
        <fullName evidence="5">Glycoside hydrolase N-terminal domain-containing protein</fullName>
    </submittedName>
</protein>
<feature type="chain" id="PRO_5045324180" evidence="1">
    <location>
        <begin position="19"/>
        <end position="795"/>
    </location>
</feature>
<feature type="domain" description="Glycosyl hydrolase family 95 N-terminal" evidence="2">
    <location>
        <begin position="32"/>
        <end position="280"/>
    </location>
</feature>
<dbReference type="Pfam" id="PF21307">
    <property type="entry name" value="Glyco_hydro_95_C"/>
    <property type="match status" value="1"/>
</dbReference>
<dbReference type="InterPro" id="IPR054363">
    <property type="entry name" value="GH95_cat"/>
</dbReference>
<dbReference type="InterPro" id="IPR016518">
    <property type="entry name" value="Alpha-L-fucosidase"/>
</dbReference>
<dbReference type="Pfam" id="PF14498">
    <property type="entry name" value="Glyco_hyd_65N_2"/>
    <property type="match status" value="1"/>
</dbReference>
<dbReference type="InterPro" id="IPR027414">
    <property type="entry name" value="GH95_N_dom"/>
</dbReference>
<dbReference type="RefSeq" id="WP_211976785.1">
    <property type="nucleotide sequence ID" value="NZ_CBFHAM010000052.1"/>
</dbReference>
<dbReference type="Pfam" id="PF22124">
    <property type="entry name" value="Glyco_hydro_95_cat"/>
    <property type="match status" value="1"/>
</dbReference>
<dbReference type="InterPro" id="IPR008928">
    <property type="entry name" value="6-hairpin_glycosidase_sf"/>
</dbReference>
<dbReference type="Proteomes" id="UP000676386">
    <property type="component" value="Unassembled WGS sequence"/>
</dbReference>
<evidence type="ECO:0000259" key="3">
    <source>
        <dbReference type="Pfam" id="PF21307"/>
    </source>
</evidence>
<keyword evidence="1" id="KW-0732">Signal</keyword>
<sequence>MINKLFPILLLFAATVTAQPKPITGDQRWTAWSAQPATKWEDAFVTGNGHHGMMMTGRPGEESIICVHEELFLRAWDRNKIAVANTAGLLPAVRQLVDAGKLDSADALAVGEARKQLSAMGAPQAWPVSPHPAFNLDIHTNRQGSISHYKRSLDMERGEARSSWQDAGGGVECSVFSSRTANMNVMRIRGVDGRKLSVMLALRETPGRHGQVDGVDVSKAFSDITTHAAPGGWLTYHAQYSRDSGGYEGLARITIKGGQMSAAGDSIQVTDANEILVVLRITPLQYGITTQRVAVQNELTALALNYDDLFRPHAQQHAAMFRRVQLDLGCAAQWAGKPVEKMLEEAHEHGATPLFLEQMHAIGRYLLISTSGKYPPPLQGIWGGGWTPAWNGGFVFDSNVNLAISAISTGDLAECAESYFGYVERLLPAWRLNAMSYLGCRGFLVPHYSDPEKGFLNHFGSGYPWMYWPSGAGWNLMPFYEHGMLTGDTAFLRKRVWPLYLEMAQFYEDYLTKEKDGYYHISPGISPENNVGNNVTTLAKDCTMDIAVAREVFDHLLKLGKLFGMEPSQTDKWRNYYDKMVPYRINADSALAEWAPKDYPDNYAHRHNSHMYPVFPGTEFLQAGSDPGLLQAARVALSKRFGYDTESAHGLIHIALMAARLHDAGKVAMNLQRFAQRHYVYNGLVTSHNPEHSIYNLDAALSLQRLLSDMLVFSQPGRVELLPACSSNFPAGKLAGLRIHGGHKLDISWANGALVNAIVYAGHNDSCTFICNKKSVTIKMVAGKQYRINNRMELM</sequence>
<feature type="domain" description="Alpha fucosidase A-like C-terminal" evidence="3">
    <location>
        <begin position="714"/>
        <end position="780"/>
    </location>
</feature>
<evidence type="ECO:0000313" key="6">
    <source>
        <dbReference type="Proteomes" id="UP000676386"/>
    </source>
</evidence>
<name>A0ABS5J8T1_9BACT</name>
<dbReference type="SUPFAM" id="SSF48208">
    <property type="entry name" value="Six-hairpin glycosidases"/>
    <property type="match status" value="1"/>
</dbReference>
<dbReference type="GO" id="GO:0016787">
    <property type="term" value="F:hydrolase activity"/>
    <property type="evidence" value="ECO:0007669"/>
    <property type="project" value="UniProtKB-KW"/>
</dbReference>
<dbReference type="PANTHER" id="PTHR31084">
    <property type="entry name" value="ALPHA-L-FUCOSIDASE 2"/>
    <property type="match status" value="1"/>
</dbReference>
<feature type="signal peptide" evidence="1">
    <location>
        <begin position="1"/>
        <end position="18"/>
    </location>
</feature>
<evidence type="ECO:0000313" key="5">
    <source>
        <dbReference type="EMBL" id="MBS0031625.1"/>
    </source>
</evidence>
<comment type="caution">
    <text evidence="5">The sequence shown here is derived from an EMBL/GenBank/DDBJ whole genome shotgun (WGS) entry which is preliminary data.</text>
</comment>
<dbReference type="PIRSF" id="PIRSF007663">
    <property type="entry name" value="UCP007663"/>
    <property type="match status" value="1"/>
</dbReference>
<dbReference type="InterPro" id="IPR049053">
    <property type="entry name" value="AFCA-like_C"/>
</dbReference>
<keyword evidence="5" id="KW-0378">Hydrolase</keyword>
<reference evidence="5 6" key="1">
    <citation type="submission" date="2021-04" db="EMBL/GenBank/DDBJ databases">
        <title>Chitinophaga sp. nov., isolated from the rhizosphere soil.</title>
        <authorList>
            <person name="He S."/>
        </authorList>
    </citation>
    <scope>NUCLEOTIDE SEQUENCE [LARGE SCALE GENOMIC DNA]</scope>
    <source>
        <strain evidence="5 6">2R12</strain>
    </source>
</reference>
<accession>A0ABS5J8T1</accession>
<proteinExistence type="predicted"/>
<evidence type="ECO:0000259" key="2">
    <source>
        <dbReference type="Pfam" id="PF14498"/>
    </source>
</evidence>
<dbReference type="EMBL" id="JAGTXB010000023">
    <property type="protein sequence ID" value="MBS0031625.1"/>
    <property type="molecule type" value="Genomic_DNA"/>
</dbReference>
<gene>
    <name evidence="5" type="ORF">KE626_30120</name>
</gene>
<organism evidence="5 6">
    <name type="scientific">Chitinophaga hostae</name>
    <dbReference type="NCBI Taxonomy" id="2831022"/>
    <lineage>
        <taxon>Bacteria</taxon>
        <taxon>Pseudomonadati</taxon>
        <taxon>Bacteroidota</taxon>
        <taxon>Chitinophagia</taxon>
        <taxon>Chitinophagales</taxon>
        <taxon>Chitinophagaceae</taxon>
        <taxon>Chitinophaga</taxon>
    </lineage>
</organism>
<feature type="domain" description="Glycosyl hydrolase family 95 catalytic" evidence="4">
    <location>
        <begin position="306"/>
        <end position="711"/>
    </location>
</feature>
<evidence type="ECO:0000259" key="4">
    <source>
        <dbReference type="Pfam" id="PF22124"/>
    </source>
</evidence>
<dbReference type="PANTHER" id="PTHR31084:SF0">
    <property type="entry name" value="ALPHA-L-FUCOSIDASE 2"/>
    <property type="match status" value="1"/>
</dbReference>
<dbReference type="InterPro" id="IPR012341">
    <property type="entry name" value="6hp_glycosidase-like_sf"/>
</dbReference>
<dbReference type="Gene3D" id="1.50.10.10">
    <property type="match status" value="1"/>
</dbReference>
<evidence type="ECO:0000256" key="1">
    <source>
        <dbReference type="SAM" id="SignalP"/>
    </source>
</evidence>